<feature type="non-terminal residue" evidence="2">
    <location>
        <position position="1"/>
    </location>
</feature>
<dbReference type="AlphaFoldDB" id="A0A811VFS5"/>
<dbReference type="Proteomes" id="UP000606786">
    <property type="component" value="Unassembled WGS sequence"/>
</dbReference>
<keyword evidence="1" id="KW-1133">Transmembrane helix</keyword>
<gene>
    <name evidence="2" type="ORF">CCAP1982_LOCUS21916</name>
</gene>
<evidence type="ECO:0000313" key="3">
    <source>
        <dbReference type="Proteomes" id="UP000606786"/>
    </source>
</evidence>
<keyword evidence="1" id="KW-0812">Transmembrane</keyword>
<keyword evidence="3" id="KW-1185">Reference proteome</keyword>
<feature type="transmembrane region" description="Helical" evidence="1">
    <location>
        <begin position="77"/>
        <end position="99"/>
    </location>
</feature>
<organism evidence="2 3">
    <name type="scientific">Ceratitis capitata</name>
    <name type="common">Mediterranean fruit fly</name>
    <name type="synonym">Tephritis capitata</name>
    <dbReference type="NCBI Taxonomy" id="7213"/>
    <lineage>
        <taxon>Eukaryota</taxon>
        <taxon>Metazoa</taxon>
        <taxon>Ecdysozoa</taxon>
        <taxon>Arthropoda</taxon>
        <taxon>Hexapoda</taxon>
        <taxon>Insecta</taxon>
        <taxon>Pterygota</taxon>
        <taxon>Neoptera</taxon>
        <taxon>Endopterygota</taxon>
        <taxon>Diptera</taxon>
        <taxon>Brachycera</taxon>
        <taxon>Muscomorpha</taxon>
        <taxon>Tephritoidea</taxon>
        <taxon>Tephritidae</taxon>
        <taxon>Ceratitis</taxon>
        <taxon>Ceratitis</taxon>
    </lineage>
</organism>
<sequence length="102" mass="10702">RDRAARPCVHTGGGVIFACGKLFTTIFTNSPQLALNVNPVCSTTTQFNCAAVLCFGLATAAAAASAVAVTVAVGCCFVAFLLLSLFITLLMPLLCYYMTRDE</sequence>
<feature type="transmembrane region" description="Helical" evidence="1">
    <location>
        <begin position="50"/>
        <end position="71"/>
    </location>
</feature>
<accession>A0A811VFS5</accession>
<reference evidence="2" key="1">
    <citation type="submission" date="2020-11" db="EMBL/GenBank/DDBJ databases">
        <authorList>
            <person name="Whitehead M."/>
        </authorList>
    </citation>
    <scope>NUCLEOTIDE SEQUENCE</scope>
    <source>
        <strain evidence="2">EGII</strain>
    </source>
</reference>
<comment type="caution">
    <text evidence="2">The sequence shown here is derived from an EMBL/GenBank/DDBJ whole genome shotgun (WGS) entry which is preliminary data.</text>
</comment>
<evidence type="ECO:0000313" key="2">
    <source>
        <dbReference type="EMBL" id="CAD7013901.1"/>
    </source>
</evidence>
<name>A0A811VFS5_CERCA</name>
<dbReference type="EMBL" id="CAJHJT010000056">
    <property type="protein sequence ID" value="CAD7013901.1"/>
    <property type="molecule type" value="Genomic_DNA"/>
</dbReference>
<keyword evidence="1" id="KW-0472">Membrane</keyword>
<evidence type="ECO:0000256" key="1">
    <source>
        <dbReference type="SAM" id="Phobius"/>
    </source>
</evidence>
<proteinExistence type="predicted"/>
<protein>
    <submittedName>
        <fullName evidence="2">(Mediterranean fruit fly) hypothetical protein</fullName>
    </submittedName>
</protein>